<evidence type="ECO:0000313" key="2">
    <source>
        <dbReference type="Proteomes" id="UP000827872"/>
    </source>
</evidence>
<keyword evidence="2" id="KW-1185">Reference proteome</keyword>
<proteinExistence type="predicted"/>
<name>A0ACB8E669_9SAUR</name>
<sequence>MLVDAPDRSHASHSSHTSKGSPLICGILLQEVATGTAMGLIHGNPETLMEWIRQAGDTELRIRQVEQSEHRWNRTQRQPLRTPENWDT</sequence>
<reference evidence="1" key="1">
    <citation type="submission" date="2021-08" db="EMBL/GenBank/DDBJ databases">
        <title>The first chromosome-level gecko genome reveals the dynamic sex chromosomes of Neotropical dwarf geckos (Sphaerodactylidae: Sphaerodactylus).</title>
        <authorList>
            <person name="Pinto B.J."/>
            <person name="Keating S.E."/>
            <person name="Gamble T."/>
        </authorList>
    </citation>
    <scope>NUCLEOTIDE SEQUENCE</scope>
    <source>
        <strain evidence="1">TG3544</strain>
    </source>
</reference>
<protein>
    <submittedName>
        <fullName evidence="1">Uncharacterized protein</fullName>
    </submittedName>
</protein>
<gene>
    <name evidence="1" type="ORF">K3G42_002414</name>
</gene>
<organism evidence="1 2">
    <name type="scientific">Sphaerodactylus townsendi</name>
    <dbReference type="NCBI Taxonomy" id="933632"/>
    <lineage>
        <taxon>Eukaryota</taxon>
        <taxon>Metazoa</taxon>
        <taxon>Chordata</taxon>
        <taxon>Craniata</taxon>
        <taxon>Vertebrata</taxon>
        <taxon>Euteleostomi</taxon>
        <taxon>Lepidosauria</taxon>
        <taxon>Squamata</taxon>
        <taxon>Bifurcata</taxon>
        <taxon>Gekkota</taxon>
        <taxon>Sphaerodactylidae</taxon>
        <taxon>Sphaerodactylus</taxon>
    </lineage>
</organism>
<dbReference type="Proteomes" id="UP000827872">
    <property type="component" value="Linkage Group LG10"/>
</dbReference>
<dbReference type="EMBL" id="CM037623">
    <property type="protein sequence ID" value="KAH7987971.1"/>
    <property type="molecule type" value="Genomic_DNA"/>
</dbReference>
<evidence type="ECO:0000313" key="1">
    <source>
        <dbReference type="EMBL" id="KAH7987971.1"/>
    </source>
</evidence>
<accession>A0ACB8E669</accession>
<comment type="caution">
    <text evidence="1">The sequence shown here is derived from an EMBL/GenBank/DDBJ whole genome shotgun (WGS) entry which is preliminary data.</text>
</comment>